<dbReference type="FunFam" id="3.40.50.300:FF:000366">
    <property type="entry name" value="GTPase, IMAP family member 2"/>
    <property type="match status" value="1"/>
</dbReference>
<sequence>MCLLKALQDWCRDVCEGYSDVLVTDMSSSFTDGLAFCAIIHRHRPDLLDFHSLSKHNVYENMRLAFDVAERELGIPALLDPDELVSVEEPDHLSIITYVSQLYCVLRGHSHVSQKIPVNNESSSTKPQDQTHTQNDGRLSTSSETDIQEPPKPAPRMRAEPQEPPRPAPRSPDHRPDNVSSQSVIHKEHPWKKLVDPGPWYRLPPAPAPSAHSRRQPATFNPFLEEDEDGSNDEETNPSSCETSVAHKPQTLSSVPSMHQAAAPVHGFPLIKRKVNTHTRVSEKQVCEEQKTLEECLLELERRGVQLEREMRRCITEKLLVDWFLLIHEKSMLVRRDTELGYMVKQQRLEDQQVDVEFEIRCLFNKPEQDWSSDDRQQEQQLMSRLLSIIQQRNDIISSLDQDRKREEEEDEMLMAVIQRMGHTSVMEPNAHLNLILLGTSRAGKSASGNTILGRNAFVTNESPLSGTQDVAVVSGTVFGIPVTVYDTPGLYESQINENQMPLQYKSIFQSCESGPCVFLLVIKADRFTAEERRTLEKIERFLGPNRLNKTWILFTRGDELDKGNTTIKEFVVKNEALKTLEKYDQRYHVFNNMKRESSDQARLLLAKITQTSCLVNASEGGTLPRRITTVTTFTVDLDVVNRSSRRIVLLGKTGCGKSTSGNTILGQKVFKSEVSSNSVTCQCSVNHATVSGRSVTVVDTPGFFDTPDEVNTDEQVKKEIARSVYLSSPGPHAFLIVLRANDRFTEHEQQIPQQSEIMFGQEVLKYSIILFTHGDQLKGESIENLIKGNSKLRHLVQECGDRFHVFNNEDENNREQVTDLLQKIDTMIEQNGGGHFSNQMYEDAQRFRQEEEKRRQREEEWRKEENERVRVQNIRAEYEAQGLEWRKKQEIERVRKEKGEMLHRAQSNPELEEFYRQYNHRFSFSAFISGKKQTGFGAVVGGAFNKAVGAIAQPTGAAVGRVAGAAIGTAIAGPAGGVVGEAVGGAVGGVVGGAVGGAVGTIFHIVFNE</sequence>
<dbReference type="GeneID" id="109084559"/>
<feature type="compositionally biased region" description="Acidic residues" evidence="5">
    <location>
        <begin position="224"/>
        <end position="236"/>
    </location>
</feature>
<feature type="region of interest" description="Disordered" evidence="5">
    <location>
        <begin position="117"/>
        <end position="260"/>
    </location>
</feature>
<dbReference type="InterPro" id="IPR006703">
    <property type="entry name" value="G_AIG1"/>
</dbReference>
<accession>A0A9Q9ZS32</accession>
<feature type="coiled-coil region" evidence="4">
    <location>
        <begin position="290"/>
        <end position="317"/>
    </location>
</feature>
<dbReference type="Pfam" id="PF00307">
    <property type="entry name" value="CH"/>
    <property type="match status" value="1"/>
</dbReference>
<evidence type="ECO:0000259" key="6">
    <source>
        <dbReference type="PROSITE" id="PS50021"/>
    </source>
</evidence>
<feature type="domain" description="BMERB" evidence="8">
    <location>
        <begin position="271"/>
        <end position="416"/>
    </location>
</feature>
<evidence type="ECO:0000259" key="7">
    <source>
        <dbReference type="PROSITE" id="PS51720"/>
    </source>
</evidence>
<evidence type="ECO:0000256" key="1">
    <source>
        <dbReference type="ARBA" id="ARBA00008535"/>
    </source>
</evidence>
<feature type="domain" description="AIG1-type G" evidence="7">
    <location>
        <begin position="430"/>
        <end position="633"/>
    </location>
</feature>
<feature type="compositionally biased region" description="Basic and acidic residues" evidence="5">
    <location>
        <begin position="185"/>
        <end position="195"/>
    </location>
</feature>
<dbReference type="RefSeq" id="XP_042571899.1">
    <property type="nucleotide sequence ID" value="XM_042715965.1"/>
</dbReference>
<evidence type="ECO:0000256" key="3">
    <source>
        <dbReference type="ARBA" id="ARBA00023134"/>
    </source>
</evidence>
<dbReference type="PANTHER" id="PTHR10903">
    <property type="entry name" value="GTPASE, IMAP FAMILY MEMBER-RELATED"/>
    <property type="match status" value="1"/>
</dbReference>
<dbReference type="InterPro" id="IPR001715">
    <property type="entry name" value="CH_dom"/>
</dbReference>
<keyword evidence="3" id="KW-0342">GTP-binding</keyword>
<dbReference type="PROSITE" id="PS51848">
    <property type="entry name" value="BMERB"/>
    <property type="match status" value="1"/>
</dbReference>
<reference evidence="9" key="1">
    <citation type="submission" date="2025-08" db="UniProtKB">
        <authorList>
            <consortium name="RefSeq"/>
        </authorList>
    </citation>
    <scope>IDENTIFICATION</scope>
    <source>
        <tissue evidence="9">Muscle</tissue>
    </source>
</reference>
<evidence type="ECO:0000259" key="8">
    <source>
        <dbReference type="PROSITE" id="PS51848"/>
    </source>
</evidence>
<dbReference type="PROSITE" id="PS51720">
    <property type="entry name" value="G_AIG1"/>
    <property type="match status" value="2"/>
</dbReference>
<dbReference type="SMART" id="SM00033">
    <property type="entry name" value="CH"/>
    <property type="match status" value="1"/>
</dbReference>
<dbReference type="PANTHER" id="PTHR10903:SF186">
    <property type="entry name" value="GTPASE IMAP FAMILY MEMBER 4-LIKE-RELATED"/>
    <property type="match status" value="1"/>
</dbReference>
<dbReference type="InterPro" id="IPR022735">
    <property type="entry name" value="bMERB_dom"/>
</dbReference>
<protein>
    <submittedName>
        <fullName evidence="9">Uncharacterized protein LOC109084559 isoform X1</fullName>
    </submittedName>
</protein>
<dbReference type="CDD" id="cd01852">
    <property type="entry name" value="AIG1"/>
    <property type="match status" value="1"/>
</dbReference>
<dbReference type="SMR" id="A0A9Q9ZS32"/>
<comment type="similarity">
    <text evidence="1">Belongs to the TRAFAC class TrmE-Era-EngA-EngB-Septin-like GTPase superfamily. AIG1/Toc34/Toc159-like paraseptin GTPase family. IAN subfamily.</text>
</comment>
<dbReference type="Pfam" id="PF04548">
    <property type="entry name" value="AIG1"/>
    <property type="match status" value="2"/>
</dbReference>
<feature type="domain" description="AIG1-type G" evidence="7">
    <location>
        <begin position="643"/>
        <end position="846"/>
    </location>
</feature>
<dbReference type="KEGG" id="ccar:109084559"/>
<proteinExistence type="inferred from homology"/>
<dbReference type="OrthoDB" id="10017054at2759"/>
<gene>
    <name evidence="9" type="primary">LOC109084559</name>
</gene>
<feature type="domain" description="Calponin-homology (CH)" evidence="6">
    <location>
        <begin position="1"/>
        <end position="107"/>
    </location>
</feature>
<dbReference type="GO" id="GO:0005525">
    <property type="term" value="F:GTP binding"/>
    <property type="evidence" value="ECO:0007669"/>
    <property type="project" value="UniProtKB-KW"/>
</dbReference>
<keyword evidence="4" id="KW-0175">Coiled coil</keyword>
<evidence type="ECO:0000256" key="4">
    <source>
        <dbReference type="SAM" id="Coils"/>
    </source>
</evidence>
<evidence type="ECO:0000256" key="5">
    <source>
        <dbReference type="SAM" id="MobiDB-lite"/>
    </source>
</evidence>
<keyword evidence="2" id="KW-0547">Nucleotide-binding</keyword>
<evidence type="ECO:0000256" key="2">
    <source>
        <dbReference type="ARBA" id="ARBA00022741"/>
    </source>
</evidence>
<dbReference type="InterPro" id="IPR045058">
    <property type="entry name" value="GIMA/IAN/Toc"/>
</dbReference>
<dbReference type="PROSITE" id="PS50021">
    <property type="entry name" value="CH"/>
    <property type="match status" value="1"/>
</dbReference>
<feature type="compositionally biased region" description="Polar residues" evidence="5">
    <location>
        <begin position="117"/>
        <end position="145"/>
    </location>
</feature>
<name>A0A9Q9ZS32_CYPCA</name>
<dbReference type="Pfam" id="PF12130">
    <property type="entry name" value="bMERB_dom"/>
    <property type="match status" value="1"/>
</dbReference>
<organism evidence="9">
    <name type="scientific">Cyprinus carpio</name>
    <name type="common">Common carp</name>
    <dbReference type="NCBI Taxonomy" id="7962"/>
    <lineage>
        <taxon>Eukaryota</taxon>
        <taxon>Metazoa</taxon>
        <taxon>Chordata</taxon>
        <taxon>Craniata</taxon>
        <taxon>Vertebrata</taxon>
        <taxon>Euteleostomi</taxon>
        <taxon>Actinopterygii</taxon>
        <taxon>Neopterygii</taxon>
        <taxon>Teleostei</taxon>
        <taxon>Ostariophysi</taxon>
        <taxon>Cypriniformes</taxon>
        <taxon>Cyprinidae</taxon>
        <taxon>Cyprininae</taxon>
        <taxon>Cyprinus</taxon>
    </lineage>
</organism>
<dbReference type="SMART" id="SM01203">
    <property type="entry name" value="DUF3585"/>
    <property type="match status" value="1"/>
</dbReference>
<dbReference type="AlphaFoldDB" id="A0A9Q9ZS32"/>
<evidence type="ECO:0000313" key="9">
    <source>
        <dbReference type="RefSeq" id="XP_042571899.1"/>
    </source>
</evidence>
<dbReference type="Proteomes" id="UP001155660">
    <property type="component" value="Chromosome A3"/>
</dbReference>